<dbReference type="AlphaFoldDB" id="A0A0V0GKP1"/>
<name>A0A0V0GKP1_SOLCH</name>
<proteinExistence type="predicted"/>
<sequence length="94" mass="10742">MIHVKARGTTFHALLFLLLLTAFQQNNSFFSLHIHWHHLRYTKPTKHIPSSLLGCSIVKDDLQLHPPPCTSNTADTHNLPSLKDFRHQNHPSSS</sequence>
<dbReference type="EMBL" id="GEDG01036438">
    <property type="protein sequence ID" value="JAP08700.1"/>
    <property type="molecule type" value="Transcribed_RNA"/>
</dbReference>
<evidence type="ECO:0000256" key="2">
    <source>
        <dbReference type="SAM" id="SignalP"/>
    </source>
</evidence>
<keyword evidence="2" id="KW-0732">Signal</keyword>
<feature type="chain" id="PRO_5006865336" evidence="2">
    <location>
        <begin position="29"/>
        <end position="94"/>
    </location>
</feature>
<accession>A0A0V0GKP1</accession>
<feature type="region of interest" description="Disordered" evidence="1">
    <location>
        <begin position="68"/>
        <end position="94"/>
    </location>
</feature>
<evidence type="ECO:0000256" key="1">
    <source>
        <dbReference type="SAM" id="MobiDB-lite"/>
    </source>
</evidence>
<feature type="compositionally biased region" description="Polar residues" evidence="1">
    <location>
        <begin position="70"/>
        <end position="79"/>
    </location>
</feature>
<organism evidence="3">
    <name type="scientific">Solanum chacoense</name>
    <name type="common">Chaco potato</name>
    <dbReference type="NCBI Taxonomy" id="4108"/>
    <lineage>
        <taxon>Eukaryota</taxon>
        <taxon>Viridiplantae</taxon>
        <taxon>Streptophyta</taxon>
        <taxon>Embryophyta</taxon>
        <taxon>Tracheophyta</taxon>
        <taxon>Spermatophyta</taxon>
        <taxon>Magnoliopsida</taxon>
        <taxon>eudicotyledons</taxon>
        <taxon>Gunneridae</taxon>
        <taxon>Pentapetalae</taxon>
        <taxon>asterids</taxon>
        <taxon>lamiids</taxon>
        <taxon>Solanales</taxon>
        <taxon>Solanaceae</taxon>
        <taxon>Solanoideae</taxon>
        <taxon>Solaneae</taxon>
        <taxon>Solanum</taxon>
    </lineage>
</organism>
<feature type="signal peptide" evidence="2">
    <location>
        <begin position="1"/>
        <end position="28"/>
    </location>
</feature>
<protein>
    <submittedName>
        <fullName evidence="3">Putative ovule protein</fullName>
    </submittedName>
</protein>
<evidence type="ECO:0000313" key="3">
    <source>
        <dbReference type="EMBL" id="JAP08700.1"/>
    </source>
</evidence>
<reference evidence="3" key="1">
    <citation type="submission" date="2015-12" db="EMBL/GenBank/DDBJ databases">
        <title>Gene expression during late stages of embryo sac development: a critical building block for successful pollen-pistil interactions.</title>
        <authorList>
            <person name="Liu Y."/>
            <person name="Joly V."/>
            <person name="Sabar M."/>
            <person name="Matton D.P."/>
        </authorList>
    </citation>
    <scope>NUCLEOTIDE SEQUENCE</scope>
</reference>